<proteinExistence type="predicted"/>
<evidence type="ECO:0000313" key="1">
    <source>
        <dbReference type="EMBL" id="VVW89854.1"/>
    </source>
</evidence>
<gene>
    <name evidence="1" type="ORF">NYM_LOCUS30507</name>
</gene>
<sequence>MYGSMDLCVYIDIDPLHGDSVNIPFQNRKFETIGTFSEIGCSY</sequence>
<dbReference type="EMBL" id="LR722241">
    <property type="protein sequence ID" value="VVW89854.1"/>
    <property type="molecule type" value="Genomic_DNA"/>
</dbReference>
<reference evidence="1" key="1">
    <citation type="submission" date="2019-09" db="EMBL/GenBank/DDBJ databases">
        <authorList>
            <person name="Zhang L."/>
        </authorList>
    </citation>
    <scope>NUCLEOTIDE SEQUENCE</scope>
</reference>
<organism evidence="1">
    <name type="scientific">Nymphaea colorata</name>
    <name type="common">pocket water lily</name>
    <dbReference type="NCBI Taxonomy" id="210225"/>
    <lineage>
        <taxon>Eukaryota</taxon>
        <taxon>Viridiplantae</taxon>
        <taxon>Streptophyta</taxon>
        <taxon>Embryophyta</taxon>
        <taxon>Tracheophyta</taxon>
        <taxon>Spermatophyta</taxon>
        <taxon>Magnoliopsida</taxon>
        <taxon>Nymphaeales</taxon>
        <taxon>Nymphaeaceae</taxon>
        <taxon>Nymphaea</taxon>
    </lineage>
</organism>
<protein>
    <submittedName>
        <fullName evidence="1">Uncharacterized protein</fullName>
    </submittedName>
</protein>
<dbReference type="AlphaFoldDB" id="A0A5K1HXB8"/>
<name>A0A5K1HXB8_9MAGN</name>
<accession>A0A5K1HXB8</accession>